<evidence type="ECO:0000256" key="3">
    <source>
        <dbReference type="ARBA" id="ARBA00015325"/>
    </source>
</evidence>
<feature type="transmembrane region" description="Helical" evidence="13">
    <location>
        <begin position="137"/>
        <end position="157"/>
    </location>
</feature>
<comment type="subunit">
    <text evidence="8">Interacts with the Sec translocase complex via SecD. Specifically interacts with transmembrane segments of nascent integral membrane proteins during membrane integration.</text>
</comment>
<evidence type="ECO:0000313" key="15">
    <source>
        <dbReference type="EMBL" id="MBL0748679.1"/>
    </source>
</evidence>
<dbReference type="NCBIfam" id="TIGR03592">
    <property type="entry name" value="yidC_oxa1_cterm"/>
    <property type="match status" value="1"/>
</dbReference>
<reference evidence="15 16" key="1">
    <citation type="submission" date="2021-01" db="EMBL/GenBank/DDBJ databases">
        <title>Genome seq and assembly of Nocardiodes sp. G10.</title>
        <authorList>
            <person name="Chhetri G."/>
        </authorList>
    </citation>
    <scope>NUCLEOTIDE SEQUENCE [LARGE SCALE GENOMIC DNA]</scope>
    <source>
        <strain evidence="15 16">G10</strain>
    </source>
</reference>
<evidence type="ECO:0000256" key="11">
    <source>
        <dbReference type="ARBA" id="ARBA00033342"/>
    </source>
</evidence>
<accession>A0ABS1LAI3</accession>
<evidence type="ECO:0000256" key="2">
    <source>
        <dbReference type="ARBA" id="ARBA00010527"/>
    </source>
</evidence>
<dbReference type="PANTHER" id="PTHR12428">
    <property type="entry name" value="OXA1"/>
    <property type="match status" value="1"/>
</dbReference>
<dbReference type="Proteomes" id="UP000636918">
    <property type="component" value="Unassembled WGS sequence"/>
</dbReference>
<comment type="subcellular location">
    <subcellularLocation>
        <location evidence="1 12">Membrane</location>
        <topology evidence="1 12">Multi-pass membrane protein</topology>
    </subcellularLocation>
</comment>
<organism evidence="15 16">
    <name type="scientific">Nocardioides baculatus</name>
    <dbReference type="NCBI Taxonomy" id="2801337"/>
    <lineage>
        <taxon>Bacteria</taxon>
        <taxon>Bacillati</taxon>
        <taxon>Actinomycetota</taxon>
        <taxon>Actinomycetes</taxon>
        <taxon>Propionibacteriales</taxon>
        <taxon>Nocardioidaceae</taxon>
        <taxon>Nocardioides</taxon>
    </lineage>
</organism>
<evidence type="ECO:0000259" key="14">
    <source>
        <dbReference type="Pfam" id="PF02096"/>
    </source>
</evidence>
<evidence type="ECO:0000256" key="12">
    <source>
        <dbReference type="RuleBase" id="RU003945"/>
    </source>
</evidence>
<dbReference type="EMBL" id="JAERSG010000004">
    <property type="protein sequence ID" value="MBL0748679.1"/>
    <property type="molecule type" value="Genomic_DNA"/>
</dbReference>
<gene>
    <name evidence="15" type="primary">yidC</name>
    <name evidence="15" type="ORF">JI751_13755</name>
</gene>
<evidence type="ECO:0000256" key="5">
    <source>
        <dbReference type="ARBA" id="ARBA00022989"/>
    </source>
</evidence>
<evidence type="ECO:0000256" key="13">
    <source>
        <dbReference type="SAM" id="Phobius"/>
    </source>
</evidence>
<keyword evidence="16" id="KW-1185">Reference proteome</keyword>
<dbReference type="PANTHER" id="PTHR12428:SF65">
    <property type="entry name" value="CYTOCHROME C OXIDASE ASSEMBLY PROTEIN COX18, MITOCHONDRIAL"/>
    <property type="match status" value="1"/>
</dbReference>
<evidence type="ECO:0000256" key="4">
    <source>
        <dbReference type="ARBA" id="ARBA00022692"/>
    </source>
</evidence>
<keyword evidence="5 13" id="KW-1133">Transmembrane helix</keyword>
<evidence type="ECO:0000256" key="6">
    <source>
        <dbReference type="ARBA" id="ARBA00023136"/>
    </source>
</evidence>
<evidence type="ECO:0000256" key="7">
    <source>
        <dbReference type="ARBA" id="ARBA00025034"/>
    </source>
</evidence>
<dbReference type="RefSeq" id="WP_201937640.1">
    <property type="nucleotide sequence ID" value="NZ_JAERSG010000004.1"/>
</dbReference>
<evidence type="ECO:0000256" key="8">
    <source>
        <dbReference type="ARBA" id="ARBA00026028"/>
    </source>
</evidence>
<evidence type="ECO:0000256" key="9">
    <source>
        <dbReference type="ARBA" id="ARBA00031538"/>
    </source>
</evidence>
<evidence type="ECO:0000256" key="10">
    <source>
        <dbReference type="ARBA" id="ARBA00033245"/>
    </source>
</evidence>
<comment type="function">
    <text evidence="7">Required for the insertion and/or proper folding and/or complex formation of integral membrane proteins into the membrane. Involved in integration of membrane proteins that insert both dependently and independently of the Sec translocase complex, as well as at least some lipoproteins. Aids folding of multispanning membrane proteins.</text>
</comment>
<dbReference type="InterPro" id="IPR001708">
    <property type="entry name" value="YidC/ALB3/OXA1/COX18"/>
</dbReference>
<name>A0ABS1LAI3_9ACTN</name>
<proteinExistence type="inferred from homology"/>
<feature type="transmembrane region" description="Helical" evidence="13">
    <location>
        <begin position="33"/>
        <end position="58"/>
    </location>
</feature>
<comment type="similarity">
    <text evidence="2">Belongs to the OXA1/ALB3/YidC family. Type 1 subfamily.</text>
</comment>
<feature type="transmembrane region" description="Helical" evidence="13">
    <location>
        <begin position="169"/>
        <end position="189"/>
    </location>
</feature>
<evidence type="ECO:0000313" key="16">
    <source>
        <dbReference type="Proteomes" id="UP000636918"/>
    </source>
</evidence>
<keyword evidence="4 12" id="KW-0812">Transmembrane</keyword>
<feature type="transmembrane region" description="Helical" evidence="13">
    <location>
        <begin position="103"/>
        <end position="125"/>
    </location>
</feature>
<feature type="transmembrane region" description="Helical" evidence="13">
    <location>
        <begin position="209"/>
        <end position="235"/>
    </location>
</feature>
<evidence type="ECO:0000256" key="1">
    <source>
        <dbReference type="ARBA" id="ARBA00004141"/>
    </source>
</evidence>
<keyword evidence="6 13" id="KW-0472">Membrane</keyword>
<comment type="caution">
    <text evidence="15">The sequence shown here is derived from an EMBL/GenBank/DDBJ whole genome shotgun (WGS) entry which is preliminary data.</text>
</comment>
<dbReference type="Pfam" id="PF02096">
    <property type="entry name" value="60KD_IMP"/>
    <property type="match status" value="1"/>
</dbReference>
<dbReference type="InterPro" id="IPR028055">
    <property type="entry name" value="YidC/Oxa/ALB_C"/>
</dbReference>
<protein>
    <recommendedName>
        <fullName evidence="3">Membrane protein insertase YidC</fullName>
    </recommendedName>
    <alternativeName>
        <fullName evidence="11">Foldase YidC</fullName>
    </alternativeName>
    <alternativeName>
        <fullName evidence="10">Membrane integrase YidC</fullName>
    </alternativeName>
    <alternativeName>
        <fullName evidence="9">Membrane protein YidC</fullName>
    </alternativeName>
</protein>
<feature type="domain" description="Membrane insertase YidC/Oxa/ALB C-terminal" evidence="14">
    <location>
        <begin position="35"/>
        <end position="248"/>
    </location>
</feature>
<sequence>MSLLDPITHALAAVLAATHDALAALGTDPDSALTWLLCVTVVVVLVRTALLPFVVHGVRQAHAASRARPHLRDLTERYRGRTDADSLRRMMDERRRVSAEHGVSRLGCLPVLVQLPVWLGLYHLISDVASGTVVGAMGAGPVSSLGAASVLGVSLAARGYSGVGPTHLLVVDGLALTAAGLSYATQRFFVAPNTMLDGMPEAMATAHRMMPALSAVGLLVAGGVVPVALLLYWVVSSTWTLGQSAAIARWWPTPGTEAARRVTA</sequence>